<gene>
    <name evidence="2" type="ORF">ACA1_396900</name>
</gene>
<feature type="region of interest" description="Disordered" evidence="1">
    <location>
        <begin position="62"/>
        <end position="230"/>
    </location>
</feature>
<dbReference type="KEGG" id="acan:ACA1_396900"/>
<dbReference type="VEuPathDB" id="AmoebaDB:ACA1_396900"/>
<proteinExistence type="predicted"/>
<reference evidence="2 3" key="1">
    <citation type="journal article" date="2013" name="Genome Biol.">
        <title>Genome of Acanthamoeba castellanii highlights extensive lateral gene transfer and early evolution of tyrosine kinase signaling.</title>
        <authorList>
            <person name="Clarke M."/>
            <person name="Lohan A.J."/>
            <person name="Liu B."/>
            <person name="Lagkouvardos I."/>
            <person name="Roy S."/>
            <person name="Zafar N."/>
            <person name="Bertelli C."/>
            <person name="Schilde C."/>
            <person name="Kianianmomeni A."/>
            <person name="Burglin T.R."/>
            <person name="Frech C."/>
            <person name="Turcotte B."/>
            <person name="Kopec K.O."/>
            <person name="Synnott J.M."/>
            <person name="Choo C."/>
            <person name="Paponov I."/>
            <person name="Finkler A."/>
            <person name="Soon Heng Tan C."/>
            <person name="Hutchins A.P."/>
            <person name="Weinmeier T."/>
            <person name="Rattei T."/>
            <person name="Chu J.S."/>
            <person name="Gimenez G."/>
            <person name="Irimia M."/>
            <person name="Rigden D.J."/>
            <person name="Fitzpatrick D.A."/>
            <person name="Lorenzo-Morales J."/>
            <person name="Bateman A."/>
            <person name="Chiu C.H."/>
            <person name="Tang P."/>
            <person name="Hegemann P."/>
            <person name="Fromm H."/>
            <person name="Raoult D."/>
            <person name="Greub G."/>
            <person name="Miranda-Saavedra D."/>
            <person name="Chen N."/>
            <person name="Nash P."/>
            <person name="Ginger M.L."/>
            <person name="Horn M."/>
            <person name="Schaap P."/>
            <person name="Caler L."/>
            <person name="Loftus B."/>
        </authorList>
    </citation>
    <scope>NUCLEOTIDE SEQUENCE [LARGE SCALE GENOMIC DNA]</scope>
    <source>
        <strain evidence="2 3">Neff</strain>
    </source>
</reference>
<sequence>MNIGQEKKNVPHAAINGLHPADCYVPRVAVNGHHVRVASNATPVAVLPAQGLPQESGLLRVCRSSDDDDDEETEAHAADAPGTPGRQESGLLRVCRSSDDDDKETEAHAADAPGTPALLRDRRSSDDDDEEAEAHAADAPGTPGQQGPGLLRGRRSPDDDDDDDGKGSKAHAAHETWRACAERCARSRTTSPLHGDCADADWSERRPWPSTAPPTDEPPIKAHASEQGAWRDQHGMGTVAALEVGQSRIGAEAMGESVHLESPPSYWRSTA</sequence>
<name>L8HBF1_ACACF</name>
<organism evidence="2 3">
    <name type="scientific">Acanthamoeba castellanii (strain ATCC 30010 / Neff)</name>
    <dbReference type="NCBI Taxonomy" id="1257118"/>
    <lineage>
        <taxon>Eukaryota</taxon>
        <taxon>Amoebozoa</taxon>
        <taxon>Discosea</taxon>
        <taxon>Longamoebia</taxon>
        <taxon>Centramoebida</taxon>
        <taxon>Acanthamoebidae</taxon>
        <taxon>Acanthamoeba</taxon>
    </lineage>
</organism>
<feature type="compositionally biased region" description="Basic and acidic residues" evidence="1">
    <location>
        <begin position="218"/>
        <end position="230"/>
    </location>
</feature>
<accession>L8HBF1</accession>
<feature type="compositionally biased region" description="Basic and acidic residues" evidence="1">
    <location>
        <begin position="172"/>
        <end position="185"/>
    </location>
</feature>
<dbReference type="EMBL" id="KB007869">
    <property type="protein sequence ID" value="ELR22864.1"/>
    <property type="molecule type" value="Genomic_DNA"/>
</dbReference>
<keyword evidence="3" id="KW-1185">Reference proteome</keyword>
<dbReference type="Proteomes" id="UP000011083">
    <property type="component" value="Unassembled WGS sequence"/>
</dbReference>
<evidence type="ECO:0000313" key="3">
    <source>
        <dbReference type="Proteomes" id="UP000011083"/>
    </source>
</evidence>
<evidence type="ECO:0000256" key="1">
    <source>
        <dbReference type="SAM" id="MobiDB-lite"/>
    </source>
</evidence>
<protein>
    <submittedName>
        <fullName evidence="2">Uncharacterized protein</fullName>
    </submittedName>
</protein>
<evidence type="ECO:0000313" key="2">
    <source>
        <dbReference type="EMBL" id="ELR22864.1"/>
    </source>
</evidence>
<dbReference type="RefSeq" id="XP_004351641.1">
    <property type="nucleotide sequence ID" value="XM_004351589.1"/>
</dbReference>
<dbReference type="AlphaFoldDB" id="L8HBF1"/>
<feature type="compositionally biased region" description="Low complexity" evidence="1">
    <location>
        <begin position="137"/>
        <end position="151"/>
    </location>
</feature>
<dbReference type="GeneID" id="14923827"/>